<keyword evidence="2" id="KW-0472">Membrane</keyword>
<accession>A0A1Q9D605</accession>
<comment type="caution">
    <text evidence="3">The sequence shown here is derived from an EMBL/GenBank/DDBJ whole genome shotgun (WGS) entry which is preliminary data.</text>
</comment>
<feature type="region of interest" description="Disordered" evidence="1">
    <location>
        <begin position="86"/>
        <end position="116"/>
    </location>
</feature>
<feature type="compositionally biased region" description="Basic residues" evidence="1">
    <location>
        <begin position="32"/>
        <end position="43"/>
    </location>
</feature>
<keyword evidence="2" id="KW-0812">Transmembrane</keyword>
<proteinExistence type="predicted"/>
<evidence type="ECO:0000313" key="4">
    <source>
        <dbReference type="Proteomes" id="UP000186817"/>
    </source>
</evidence>
<dbReference type="AlphaFoldDB" id="A0A1Q9D605"/>
<sequence length="359" mass="40858">MIVLWTIVRTRSGSKHAAVKPGGRGEAQQADRKRRQRAKGRWQHVRESKEGTKAKHRNRGGKSELPLVTFGGHDLRPARSRESMVELDCTPPPSLPSGRGFHEESPREPEEENAALQSGTVLVPRIRDEEMSEASHDVLLGGVAPDAYEETVEEASRRLNMQLRRNDNNEEQRHIKYYSDVYPVGVQTPYVKSMFYHAAWDVVDCLVFGAWAVSYWPHVDTRSQTEFGIIRGLVFCFCLLACVLGFLYEMVHRTTNINESTRTEVFTTGSVVYPTIWWLRDSFEDGVSAQSYARLELVVDFFVLFFTSKNIHLTDAERPGKIAMDFLNALTTVIDAFLLKGPAILQNIFGFERPWLHRG</sequence>
<gene>
    <name evidence="3" type="ORF">AK812_SmicGene27820</name>
</gene>
<evidence type="ECO:0000313" key="3">
    <source>
        <dbReference type="EMBL" id="OLP90592.1"/>
    </source>
</evidence>
<organism evidence="3 4">
    <name type="scientific">Symbiodinium microadriaticum</name>
    <name type="common">Dinoflagellate</name>
    <name type="synonym">Zooxanthella microadriatica</name>
    <dbReference type="NCBI Taxonomy" id="2951"/>
    <lineage>
        <taxon>Eukaryota</taxon>
        <taxon>Sar</taxon>
        <taxon>Alveolata</taxon>
        <taxon>Dinophyceae</taxon>
        <taxon>Suessiales</taxon>
        <taxon>Symbiodiniaceae</taxon>
        <taxon>Symbiodinium</taxon>
    </lineage>
</organism>
<feature type="region of interest" description="Disordered" evidence="1">
    <location>
        <begin position="14"/>
        <end position="74"/>
    </location>
</feature>
<reference evidence="3 4" key="1">
    <citation type="submission" date="2016-02" db="EMBL/GenBank/DDBJ databases">
        <title>Genome analysis of coral dinoflagellate symbionts highlights evolutionary adaptations to a symbiotic lifestyle.</title>
        <authorList>
            <person name="Aranda M."/>
            <person name="Li Y."/>
            <person name="Liew Y.J."/>
            <person name="Baumgarten S."/>
            <person name="Simakov O."/>
            <person name="Wilson M."/>
            <person name="Piel J."/>
            <person name="Ashoor H."/>
            <person name="Bougouffa S."/>
            <person name="Bajic V.B."/>
            <person name="Ryu T."/>
            <person name="Ravasi T."/>
            <person name="Bayer T."/>
            <person name="Micklem G."/>
            <person name="Kim H."/>
            <person name="Bhak J."/>
            <person name="Lajeunesse T.C."/>
            <person name="Voolstra C.R."/>
        </authorList>
    </citation>
    <scope>NUCLEOTIDE SEQUENCE [LARGE SCALE GENOMIC DNA]</scope>
    <source>
        <strain evidence="3 4">CCMP2467</strain>
    </source>
</reference>
<feature type="compositionally biased region" description="Basic and acidic residues" evidence="1">
    <location>
        <begin position="44"/>
        <end position="53"/>
    </location>
</feature>
<keyword evidence="2" id="KW-1133">Transmembrane helix</keyword>
<keyword evidence="4" id="KW-1185">Reference proteome</keyword>
<dbReference type="EMBL" id="LSRX01000703">
    <property type="protein sequence ID" value="OLP90592.1"/>
    <property type="molecule type" value="Genomic_DNA"/>
</dbReference>
<evidence type="ECO:0000256" key="1">
    <source>
        <dbReference type="SAM" id="MobiDB-lite"/>
    </source>
</evidence>
<dbReference type="OrthoDB" id="10334939at2759"/>
<feature type="transmembrane region" description="Helical" evidence="2">
    <location>
        <begin position="228"/>
        <end position="248"/>
    </location>
</feature>
<dbReference type="Proteomes" id="UP000186817">
    <property type="component" value="Unassembled WGS sequence"/>
</dbReference>
<evidence type="ECO:0000256" key="2">
    <source>
        <dbReference type="SAM" id="Phobius"/>
    </source>
</evidence>
<name>A0A1Q9D605_SYMMI</name>
<feature type="transmembrane region" description="Helical" evidence="2">
    <location>
        <begin position="198"/>
        <end position="216"/>
    </location>
</feature>
<protein>
    <submittedName>
        <fullName evidence="3">Uncharacterized protein</fullName>
    </submittedName>
</protein>